<dbReference type="AlphaFoldDB" id="A0A8H7YRU3"/>
<sequence length="62" mass="7464">MLASFDSRYNTYRFEVTTTKVGNFLKKKQYILILTSGRVTKALEYLSRIKHLWNKEYICLLR</sequence>
<dbReference type="VEuPathDB" id="FungiDB:I7I52_06496"/>
<accession>A0A8H7YRU3</accession>
<comment type="caution">
    <text evidence="1">The sequence shown here is derived from an EMBL/GenBank/DDBJ whole genome shotgun (WGS) entry which is preliminary data.</text>
</comment>
<reference evidence="1 2" key="1">
    <citation type="submission" date="2021-01" db="EMBL/GenBank/DDBJ databases">
        <title>Chromosome-level genome assembly of a human fungal pathogen reveals clustering of transcriptionally co-regulated genes.</title>
        <authorList>
            <person name="Voorhies M."/>
            <person name="Cohen S."/>
            <person name="Shea T.P."/>
            <person name="Petrus S."/>
            <person name="Munoz J.F."/>
            <person name="Poplawski S."/>
            <person name="Goldman W.E."/>
            <person name="Michael T."/>
            <person name="Cuomo C.A."/>
            <person name="Sil A."/>
            <person name="Beyhan S."/>
        </authorList>
    </citation>
    <scope>NUCLEOTIDE SEQUENCE [LARGE SCALE GENOMIC DNA]</scope>
    <source>
        <strain evidence="1 2">G184AR</strain>
    </source>
</reference>
<dbReference type="EMBL" id="JAEVHI010000003">
    <property type="protein sequence ID" value="KAG5296021.1"/>
    <property type="molecule type" value="Genomic_DNA"/>
</dbReference>
<evidence type="ECO:0000313" key="1">
    <source>
        <dbReference type="EMBL" id="KAG5296021.1"/>
    </source>
</evidence>
<organism evidence="1 2">
    <name type="scientific">Ajellomyces capsulatus</name>
    <name type="common">Darling's disease fungus</name>
    <name type="synonym">Histoplasma capsulatum</name>
    <dbReference type="NCBI Taxonomy" id="5037"/>
    <lineage>
        <taxon>Eukaryota</taxon>
        <taxon>Fungi</taxon>
        <taxon>Dikarya</taxon>
        <taxon>Ascomycota</taxon>
        <taxon>Pezizomycotina</taxon>
        <taxon>Eurotiomycetes</taxon>
        <taxon>Eurotiomycetidae</taxon>
        <taxon>Onygenales</taxon>
        <taxon>Ajellomycetaceae</taxon>
        <taxon>Histoplasma</taxon>
    </lineage>
</organism>
<name>A0A8H7YRU3_AJECA</name>
<gene>
    <name evidence="1" type="ORF">I7I52_06496</name>
</gene>
<proteinExistence type="predicted"/>
<dbReference type="Proteomes" id="UP000670092">
    <property type="component" value="Unassembled WGS sequence"/>
</dbReference>
<protein>
    <submittedName>
        <fullName evidence="1">Cytochrome P450</fullName>
    </submittedName>
</protein>
<evidence type="ECO:0000313" key="2">
    <source>
        <dbReference type="Proteomes" id="UP000670092"/>
    </source>
</evidence>